<feature type="transmembrane region" description="Helical" evidence="1">
    <location>
        <begin position="52"/>
        <end position="73"/>
    </location>
</feature>
<dbReference type="InterPro" id="IPR038286">
    <property type="entry name" value="IPK_sf"/>
</dbReference>
<dbReference type="SUPFAM" id="SSF56104">
    <property type="entry name" value="SAICAR synthase-like"/>
    <property type="match status" value="1"/>
</dbReference>
<keyword evidence="1" id="KW-1133">Transmembrane helix</keyword>
<dbReference type="Gene3D" id="3.30.470.160">
    <property type="entry name" value="Inositol polyphosphate kinase"/>
    <property type="match status" value="1"/>
</dbReference>
<name>A0A1I7X4V0_HETBA</name>
<proteinExistence type="predicted"/>
<keyword evidence="2" id="KW-1185">Reference proteome</keyword>
<evidence type="ECO:0000256" key="1">
    <source>
        <dbReference type="SAM" id="Phobius"/>
    </source>
</evidence>
<reference evidence="3" key="1">
    <citation type="submission" date="2016-11" db="UniProtKB">
        <authorList>
            <consortium name="WormBaseParasite"/>
        </authorList>
    </citation>
    <scope>IDENTIFICATION</scope>
</reference>
<keyword evidence="1" id="KW-0472">Membrane</keyword>
<evidence type="ECO:0000313" key="3">
    <source>
        <dbReference type="WBParaSite" id="Hba_12619"/>
    </source>
</evidence>
<sequence>MGGRVSRPTKKCHDQGCWAFKPQIEDEDVYKEKKNVKLTRSKLKKLNWKLHLRYYVFHSLTGGTVIIFIFLYINSLMENKMPVTSTYCSFAGMPTMIHRENSLTAYSRPYYTRLSESSYHQKYHEASYKLGRRVHGLGQRSFSCCDDVSFGIILFSYFIKKYLRRGPMKLFLRTIFSMDSRQSSIKNYRKMKSRKDLYEKMTAIDPNEPTSEENACGEITKLRYMQFRERESSSAQMGFRIEAAKVRNEKIKGADIKLNVSRFLRICPRSVFYLMRDQGDVIRRDELRH</sequence>
<evidence type="ECO:0000313" key="2">
    <source>
        <dbReference type="Proteomes" id="UP000095283"/>
    </source>
</evidence>
<organism evidence="2 3">
    <name type="scientific">Heterorhabditis bacteriophora</name>
    <name type="common">Entomopathogenic nematode worm</name>
    <dbReference type="NCBI Taxonomy" id="37862"/>
    <lineage>
        <taxon>Eukaryota</taxon>
        <taxon>Metazoa</taxon>
        <taxon>Ecdysozoa</taxon>
        <taxon>Nematoda</taxon>
        <taxon>Chromadorea</taxon>
        <taxon>Rhabditida</taxon>
        <taxon>Rhabditina</taxon>
        <taxon>Rhabditomorpha</taxon>
        <taxon>Strongyloidea</taxon>
        <taxon>Heterorhabditidae</taxon>
        <taxon>Heterorhabditis</taxon>
    </lineage>
</organism>
<dbReference type="WBParaSite" id="Hba_12619">
    <property type="protein sequence ID" value="Hba_12619"/>
    <property type="gene ID" value="Hba_12619"/>
</dbReference>
<keyword evidence="1" id="KW-0812">Transmembrane</keyword>
<protein>
    <submittedName>
        <fullName evidence="3">Kinase</fullName>
    </submittedName>
</protein>
<accession>A0A1I7X4V0</accession>
<dbReference type="AlphaFoldDB" id="A0A1I7X4V0"/>
<dbReference type="Proteomes" id="UP000095283">
    <property type="component" value="Unplaced"/>
</dbReference>